<organism evidence="2">
    <name type="scientific">Homalodisca liturata</name>
    <dbReference type="NCBI Taxonomy" id="320908"/>
    <lineage>
        <taxon>Eukaryota</taxon>
        <taxon>Metazoa</taxon>
        <taxon>Ecdysozoa</taxon>
        <taxon>Arthropoda</taxon>
        <taxon>Hexapoda</taxon>
        <taxon>Insecta</taxon>
        <taxon>Pterygota</taxon>
        <taxon>Neoptera</taxon>
        <taxon>Paraneoptera</taxon>
        <taxon>Hemiptera</taxon>
        <taxon>Auchenorrhyncha</taxon>
        <taxon>Membracoidea</taxon>
        <taxon>Cicadellidae</taxon>
        <taxon>Cicadellinae</taxon>
        <taxon>Proconiini</taxon>
        <taxon>Homalodisca</taxon>
    </lineage>
</organism>
<accession>A0A1B6JPQ1</accession>
<feature type="non-terminal residue" evidence="2">
    <location>
        <position position="108"/>
    </location>
</feature>
<gene>
    <name evidence="2" type="ORF">g.3753</name>
</gene>
<protein>
    <submittedName>
        <fullName evidence="2">Uncharacterized protein</fullName>
    </submittedName>
</protein>
<name>A0A1B6JPQ1_9HEMI</name>
<proteinExistence type="predicted"/>
<reference evidence="2" key="1">
    <citation type="submission" date="2015-11" db="EMBL/GenBank/DDBJ databases">
        <title>De novo transcriptome assembly of four potential Pierce s Disease insect vectors from Arizona vineyards.</title>
        <authorList>
            <person name="Tassone E.E."/>
        </authorList>
    </citation>
    <scope>NUCLEOTIDE SEQUENCE</scope>
</reference>
<feature type="compositionally biased region" description="Basic residues" evidence="1">
    <location>
        <begin position="73"/>
        <end position="88"/>
    </location>
</feature>
<dbReference type="EMBL" id="GECU01006853">
    <property type="protein sequence ID" value="JAT00854.1"/>
    <property type="molecule type" value="Transcribed_RNA"/>
</dbReference>
<feature type="non-terminal residue" evidence="2">
    <location>
        <position position="1"/>
    </location>
</feature>
<evidence type="ECO:0000256" key="1">
    <source>
        <dbReference type="SAM" id="MobiDB-lite"/>
    </source>
</evidence>
<evidence type="ECO:0000313" key="2">
    <source>
        <dbReference type="EMBL" id="JAT00854.1"/>
    </source>
</evidence>
<feature type="region of interest" description="Disordered" evidence="1">
    <location>
        <begin position="61"/>
        <end position="108"/>
    </location>
</feature>
<feature type="compositionally biased region" description="Basic and acidic residues" evidence="1">
    <location>
        <begin position="61"/>
        <end position="72"/>
    </location>
</feature>
<dbReference type="AlphaFoldDB" id="A0A1B6JPQ1"/>
<sequence>HVLQDIIYAINLHCHEIAYIPLGLPLGYMLGQFLRNSQRENTMFPEPDSIGKYFHELFKGVPDQQKKKSEWKKTKKGKPQKGKDKKKTKVEALGDVSSPPEVELPGNA</sequence>